<accession>R7AMG2</accession>
<dbReference type="EMBL" id="CBHH010000037">
    <property type="protein sequence ID" value="CDD56714.1"/>
    <property type="molecule type" value="Genomic_DNA"/>
</dbReference>
<gene>
    <name evidence="1" type="ORF">BN656_01163</name>
</gene>
<proteinExistence type="predicted"/>
<name>R7AMG2_9FIRM</name>
<organism evidence="1 2">
    <name type="scientific">Bacteroides pectinophilus CAG:437</name>
    <dbReference type="NCBI Taxonomy" id="1263051"/>
    <lineage>
        <taxon>Bacteria</taxon>
        <taxon>Bacillati</taxon>
        <taxon>Bacillota</taxon>
        <taxon>Clostridia</taxon>
        <taxon>Eubacteriales</taxon>
    </lineage>
</organism>
<dbReference type="AlphaFoldDB" id="R7AMG2"/>
<evidence type="ECO:0000313" key="1">
    <source>
        <dbReference type="EMBL" id="CDD56714.1"/>
    </source>
</evidence>
<dbReference type="Proteomes" id="UP000018141">
    <property type="component" value="Unassembled WGS sequence"/>
</dbReference>
<evidence type="ECO:0000313" key="2">
    <source>
        <dbReference type="Proteomes" id="UP000018141"/>
    </source>
</evidence>
<sequence>MLITVNNAFTELTKEGINLEQKQLVTVKIV</sequence>
<protein>
    <submittedName>
        <fullName evidence="1">Uncharacterized protein</fullName>
    </submittedName>
</protein>
<comment type="caution">
    <text evidence="1">The sequence shown here is derived from an EMBL/GenBank/DDBJ whole genome shotgun (WGS) entry which is preliminary data.</text>
</comment>
<reference evidence="1" key="1">
    <citation type="submission" date="2012-11" db="EMBL/GenBank/DDBJ databases">
        <title>Dependencies among metagenomic species, viruses, plasmids and units of genetic variation.</title>
        <authorList>
            <person name="Nielsen H.B."/>
            <person name="Almeida M."/>
            <person name="Juncker A.S."/>
            <person name="Rasmussen S."/>
            <person name="Li J."/>
            <person name="Sunagawa S."/>
            <person name="Plichta D."/>
            <person name="Gautier L."/>
            <person name="Le Chatelier E."/>
            <person name="Peletier E."/>
            <person name="Bonde I."/>
            <person name="Nielsen T."/>
            <person name="Manichanh C."/>
            <person name="Arumugam M."/>
            <person name="Batto J."/>
            <person name="Santos M.B.Q.D."/>
            <person name="Blom N."/>
            <person name="Borruel N."/>
            <person name="Burgdorf K.S."/>
            <person name="Boumezbeur F."/>
            <person name="Casellas F."/>
            <person name="Dore J."/>
            <person name="Guarner F."/>
            <person name="Hansen T."/>
            <person name="Hildebrand F."/>
            <person name="Kaas R.S."/>
            <person name="Kennedy S."/>
            <person name="Kristiansen K."/>
            <person name="Kultima J.R."/>
            <person name="Leonard P."/>
            <person name="Levenez F."/>
            <person name="Lund O."/>
            <person name="Moumen B."/>
            <person name="Le Paslier D."/>
            <person name="Pons N."/>
            <person name="Pedersen O."/>
            <person name="Prifti E."/>
            <person name="Qin J."/>
            <person name="Raes J."/>
            <person name="Tap J."/>
            <person name="Tims S."/>
            <person name="Ussery D.W."/>
            <person name="Yamada T."/>
            <person name="MetaHit consortium"/>
            <person name="Renault P."/>
            <person name="Sicheritz-Ponten T."/>
            <person name="Bork P."/>
            <person name="Wang J."/>
            <person name="Brunak S."/>
            <person name="Ehrlich S.D."/>
        </authorList>
    </citation>
    <scope>NUCLEOTIDE SEQUENCE [LARGE SCALE GENOMIC DNA]</scope>
</reference>